<dbReference type="PANTHER" id="PTHR47074">
    <property type="entry name" value="BNAC02G40300D PROTEIN"/>
    <property type="match status" value="1"/>
</dbReference>
<evidence type="ECO:0000313" key="2">
    <source>
        <dbReference type="Proteomes" id="UP001652660"/>
    </source>
</evidence>
<evidence type="ECO:0000259" key="1">
    <source>
        <dbReference type="Pfam" id="PF13456"/>
    </source>
</evidence>
<organism evidence="2 3">
    <name type="scientific">Coffea arabica</name>
    <name type="common">Arabian coffee</name>
    <dbReference type="NCBI Taxonomy" id="13443"/>
    <lineage>
        <taxon>Eukaryota</taxon>
        <taxon>Viridiplantae</taxon>
        <taxon>Streptophyta</taxon>
        <taxon>Embryophyta</taxon>
        <taxon>Tracheophyta</taxon>
        <taxon>Spermatophyta</taxon>
        <taxon>Magnoliopsida</taxon>
        <taxon>eudicotyledons</taxon>
        <taxon>Gunneridae</taxon>
        <taxon>Pentapetalae</taxon>
        <taxon>asterids</taxon>
        <taxon>lamiids</taxon>
        <taxon>Gentianales</taxon>
        <taxon>Rubiaceae</taxon>
        <taxon>Ixoroideae</taxon>
        <taxon>Gardenieae complex</taxon>
        <taxon>Bertiereae - Coffeeae clade</taxon>
        <taxon>Coffeeae</taxon>
        <taxon>Coffea</taxon>
    </lineage>
</organism>
<sequence>MTIRKAMVIARQMGWKRVVFESDCKQVVDMLNKNMGKANLATILLDIRNLEGDFDECCFSFTRRGNNFVSHHVANFATSLIDIAEWKCDFPVWLLDLVHADSVEQLL</sequence>
<name>A0ABM4WN46_COFAR</name>
<dbReference type="InterPro" id="IPR044730">
    <property type="entry name" value="RNase_H-like_dom_plant"/>
</dbReference>
<reference evidence="3" key="1">
    <citation type="submission" date="2025-08" db="UniProtKB">
        <authorList>
            <consortium name="RefSeq"/>
        </authorList>
    </citation>
    <scope>IDENTIFICATION</scope>
    <source>
        <tissue evidence="3">Leaves</tissue>
    </source>
</reference>
<keyword evidence="2" id="KW-1185">Reference proteome</keyword>
<proteinExistence type="predicted"/>
<dbReference type="RefSeq" id="XP_071933205.1">
    <property type="nucleotide sequence ID" value="XM_072077104.1"/>
</dbReference>
<dbReference type="GeneID" id="140035743"/>
<dbReference type="InterPro" id="IPR052929">
    <property type="entry name" value="RNase_H-like_EbsB-rel"/>
</dbReference>
<dbReference type="PANTHER" id="PTHR47074:SF11">
    <property type="entry name" value="REVERSE TRANSCRIPTASE-LIKE PROTEIN"/>
    <property type="match status" value="1"/>
</dbReference>
<dbReference type="InterPro" id="IPR036397">
    <property type="entry name" value="RNaseH_sf"/>
</dbReference>
<protein>
    <recommendedName>
        <fullName evidence="1">RNase H type-1 domain-containing protein</fullName>
    </recommendedName>
</protein>
<evidence type="ECO:0000313" key="3">
    <source>
        <dbReference type="RefSeq" id="XP_071933205.1"/>
    </source>
</evidence>
<dbReference type="CDD" id="cd06222">
    <property type="entry name" value="RNase_H_like"/>
    <property type="match status" value="1"/>
</dbReference>
<dbReference type="Proteomes" id="UP001652660">
    <property type="component" value="Chromosome 2c"/>
</dbReference>
<dbReference type="Pfam" id="PF13456">
    <property type="entry name" value="RVT_3"/>
    <property type="match status" value="1"/>
</dbReference>
<dbReference type="Gene3D" id="3.30.420.10">
    <property type="entry name" value="Ribonuclease H-like superfamily/Ribonuclease H"/>
    <property type="match status" value="1"/>
</dbReference>
<gene>
    <name evidence="3" type="primary">LOC140035743</name>
</gene>
<dbReference type="InterPro" id="IPR002156">
    <property type="entry name" value="RNaseH_domain"/>
</dbReference>
<feature type="domain" description="RNase H type-1" evidence="1">
    <location>
        <begin position="3"/>
        <end position="77"/>
    </location>
</feature>
<accession>A0ABM4WN46</accession>